<comment type="caution">
    <text evidence="1">The sequence shown here is derived from an EMBL/GenBank/DDBJ whole genome shotgun (WGS) entry which is preliminary data.</text>
</comment>
<keyword evidence="2" id="KW-1185">Reference proteome</keyword>
<organism evidence="1 2">
    <name type="scientific">Actinomadura fibrosa</name>
    <dbReference type="NCBI Taxonomy" id="111802"/>
    <lineage>
        <taxon>Bacteria</taxon>
        <taxon>Bacillati</taxon>
        <taxon>Actinomycetota</taxon>
        <taxon>Actinomycetes</taxon>
        <taxon>Streptosporangiales</taxon>
        <taxon>Thermomonosporaceae</taxon>
        <taxon>Actinomadura</taxon>
    </lineage>
</organism>
<proteinExistence type="predicted"/>
<dbReference type="RefSeq" id="WP_131762061.1">
    <property type="nucleotide sequence ID" value="NZ_CAACUY010000207.1"/>
</dbReference>
<reference evidence="2" key="1">
    <citation type="journal article" date="2019" name="Int. J. Syst. Evol. Microbiol.">
        <title>The Global Catalogue of Microorganisms (GCM) 10K type strain sequencing project: providing services to taxonomists for standard genome sequencing and annotation.</title>
        <authorList>
            <consortium name="The Broad Institute Genomics Platform"/>
            <consortium name="The Broad Institute Genome Sequencing Center for Infectious Disease"/>
            <person name="Wu L."/>
            <person name="Ma J."/>
        </authorList>
    </citation>
    <scope>NUCLEOTIDE SEQUENCE [LARGE SCALE GENOMIC DNA]</scope>
    <source>
        <strain evidence="2">JCM 9371</strain>
    </source>
</reference>
<accession>A0ABW2X9Z2</accession>
<dbReference type="EMBL" id="JBHTGP010000001">
    <property type="protein sequence ID" value="MFD0683114.1"/>
    <property type="molecule type" value="Genomic_DNA"/>
</dbReference>
<gene>
    <name evidence="1" type="ORF">ACFQZM_01285</name>
</gene>
<dbReference type="Proteomes" id="UP001597063">
    <property type="component" value="Unassembled WGS sequence"/>
</dbReference>
<evidence type="ECO:0000313" key="2">
    <source>
        <dbReference type="Proteomes" id="UP001597063"/>
    </source>
</evidence>
<protein>
    <submittedName>
        <fullName evidence="1">Uncharacterized protein</fullName>
    </submittedName>
</protein>
<evidence type="ECO:0000313" key="1">
    <source>
        <dbReference type="EMBL" id="MFD0683114.1"/>
    </source>
</evidence>
<name>A0ABW2X9Z2_9ACTN</name>
<sequence>MSTLVITEAETALGHLERLTDVLRSRGWTVEVAAPDDRCPSALVANPEIRAFNENVIAVQNHADRTWSYFYGWGERIASCDDPSGAASALGRVLAVRRD</sequence>